<organism evidence="8 9">
    <name type="scientific">Dreissena polymorpha</name>
    <name type="common">Zebra mussel</name>
    <name type="synonym">Mytilus polymorpha</name>
    <dbReference type="NCBI Taxonomy" id="45954"/>
    <lineage>
        <taxon>Eukaryota</taxon>
        <taxon>Metazoa</taxon>
        <taxon>Spiralia</taxon>
        <taxon>Lophotrochozoa</taxon>
        <taxon>Mollusca</taxon>
        <taxon>Bivalvia</taxon>
        <taxon>Autobranchia</taxon>
        <taxon>Heteroconchia</taxon>
        <taxon>Euheterodonta</taxon>
        <taxon>Imparidentia</taxon>
        <taxon>Neoheterodontei</taxon>
        <taxon>Myida</taxon>
        <taxon>Dreissenoidea</taxon>
        <taxon>Dreissenidae</taxon>
        <taxon>Dreissena</taxon>
    </lineage>
</organism>
<keyword evidence="9" id="KW-1185">Reference proteome</keyword>
<protein>
    <recommendedName>
        <fullName evidence="7">PHD-type domain-containing protein</fullName>
    </recommendedName>
</protein>
<reference evidence="8" key="2">
    <citation type="submission" date="2020-11" db="EMBL/GenBank/DDBJ databases">
        <authorList>
            <person name="McCartney M.A."/>
            <person name="Auch B."/>
            <person name="Kono T."/>
            <person name="Mallez S."/>
            <person name="Becker A."/>
            <person name="Gohl D.M."/>
            <person name="Silverstein K.A.T."/>
            <person name="Koren S."/>
            <person name="Bechman K.B."/>
            <person name="Herman A."/>
            <person name="Abrahante J.E."/>
            <person name="Garbe J."/>
        </authorList>
    </citation>
    <scope>NUCLEOTIDE SEQUENCE</scope>
    <source>
        <strain evidence="8">Duluth1</strain>
        <tissue evidence="8">Whole animal</tissue>
    </source>
</reference>
<sequence length="159" mass="18834">MKRMKRNYDLRVLQRPYAEGDIVYILDTAVLKGKCKKLCSPWKGPALIVCKLSAYLYRVRLKKSVFGVNHDRMTLCRDRKLPKWITDNRMPNTPADITANSMMDTDVYCTCRRPWDGRFMIQCDYCDEWYHGSCVDITQTDALDIDMYRCPVCKRRRRT</sequence>
<proteinExistence type="predicted"/>
<dbReference type="SMART" id="SM00249">
    <property type="entry name" value="PHD"/>
    <property type="match status" value="1"/>
</dbReference>
<dbReference type="SUPFAM" id="SSF57903">
    <property type="entry name" value="FYVE/PHD zinc finger"/>
    <property type="match status" value="1"/>
</dbReference>
<keyword evidence="4" id="KW-0862">Zinc</keyword>
<keyword evidence="3 6" id="KW-0863">Zinc-finger</keyword>
<dbReference type="InterPro" id="IPR019787">
    <property type="entry name" value="Znf_PHD-finger"/>
</dbReference>
<dbReference type="InterPro" id="IPR037869">
    <property type="entry name" value="Spp1/CFP1"/>
</dbReference>
<evidence type="ECO:0000256" key="2">
    <source>
        <dbReference type="ARBA" id="ARBA00022723"/>
    </source>
</evidence>
<dbReference type="EMBL" id="JAIWYP010000041">
    <property type="protein sequence ID" value="KAH3691236.1"/>
    <property type="molecule type" value="Genomic_DNA"/>
</dbReference>
<evidence type="ECO:0000256" key="3">
    <source>
        <dbReference type="ARBA" id="ARBA00022771"/>
    </source>
</evidence>
<reference evidence="8" key="1">
    <citation type="journal article" date="2019" name="bioRxiv">
        <title>The Genome of the Zebra Mussel, Dreissena polymorpha: A Resource for Invasive Species Research.</title>
        <authorList>
            <person name="McCartney M.A."/>
            <person name="Auch B."/>
            <person name="Kono T."/>
            <person name="Mallez S."/>
            <person name="Zhang Y."/>
            <person name="Obille A."/>
            <person name="Becker A."/>
            <person name="Abrahante J.E."/>
            <person name="Garbe J."/>
            <person name="Badalamenti J.P."/>
            <person name="Herman A."/>
            <person name="Mangelson H."/>
            <person name="Liachko I."/>
            <person name="Sullivan S."/>
            <person name="Sone E.D."/>
            <person name="Koren S."/>
            <person name="Silverstein K.A.T."/>
            <person name="Beckman K.B."/>
            <person name="Gohl D.M."/>
        </authorList>
    </citation>
    <scope>NUCLEOTIDE SEQUENCE</scope>
    <source>
        <strain evidence="8">Duluth1</strain>
        <tissue evidence="8">Whole animal</tissue>
    </source>
</reference>
<name>A0A9D3XZJ0_DREPO</name>
<dbReference type="AlphaFoldDB" id="A0A9D3XZJ0"/>
<accession>A0A9D3XZJ0</accession>
<evidence type="ECO:0000256" key="4">
    <source>
        <dbReference type="ARBA" id="ARBA00022833"/>
    </source>
</evidence>
<feature type="domain" description="PHD-type" evidence="7">
    <location>
        <begin position="106"/>
        <end position="156"/>
    </location>
</feature>
<dbReference type="InterPro" id="IPR019786">
    <property type="entry name" value="Zinc_finger_PHD-type_CS"/>
</dbReference>
<dbReference type="Gene3D" id="3.30.40.10">
    <property type="entry name" value="Zinc/RING finger domain, C3HC4 (zinc finger)"/>
    <property type="match status" value="1"/>
</dbReference>
<comment type="caution">
    <text evidence="8">The sequence shown here is derived from an EMBL/GenBank/DDBJ whole genome shotgun (WGS) entry which is preliminary data.</text>
</comment>
<dbReference type="GO" id="GO:0045893">
    <property type="term" value="P:positive regulation of DNA-templated transcription"/>
    <property type="evidence" value="ECO:0007669"/>
    <property type="project" value="TreeGrafter"/>
</dbReference>
<dbReference type="InterPro" id="IPR011011">
    <property type="entry name" value="Znf_FYVE_PHD"/>
</dbReference>
<keyword evidence="2" id="KW-0479">Metal-binding</keyword>
<dbReference type="GO" id="GO:0048188">
    <property type="term" value="C:Set1C/COMPASS complex"/>
    <property type="evidence" value="ECO:0007669"/>
    <property type="project" value="InterPro"/>
</dbReference>
<evidence type="ECO:0000313" key="9">
    <source>
        <dbReference type="Proteomes" id="UP000828390"/>
    </source>
</evidence>
<dbReference type="InterPro" id="IPR001965">
    <property type="entry name" value="Znf_PHD"/>
</dbReference>
<dbReference type="PROSITE" id="PS01359">
    <property type="entry name" value="ZF_PHD_1"/>
    <property type="match status" value="1"/>
</dbReference>
<comment type="subcellular location">
    <subcellularLocation>
        <location evidence="1">Nucleus</location>
    </subcellularLocation>
</comment>
<dbReference type="Proteomes" id="UP000828390">
    <property type="component" value="Unassembled WGS sequence"/>
</dbReference>
<dbReference type="InterPro" id="IPR013083">
    <property type="entry name" value="Znf_RING/FYVE/PHD"/>
</dbReference>
<dbReference type="PANTHER" id="PTHR46174">
    <property type="entry name" value="CXXC-TYPE ZINC FINGER PROTEIN 1"/>
    <property type="match status" value="1"/>
</dbReference>
<evidence type="ECO:0000259" key="7">
    <source>
        <dbReference type="PROSITE" id="PS50016"/>
    </source>
</evidence>
<dbReference type="GO" id="GO:0008270">
    <property type="term" value="F:zinc ion binding"/>
    <property type="evidence" value="ECO:0007669"/>
    <property type="project" value="UniProtKB-KW"/>
</dbReference>
<dbReference type="PROSITE" id="PS50016">
    <property type="entry name" value="ZF_PHD_2"/>
    <property type="match status" value="1"/>
</dbReference>
<keyword evidence="5" id="KW-0539">Nucleus</keyword>
<dbReference type="Pfam" id="PF00628">
    <property type="entry name" value="PHD"/>
    <property type="match status" value="1"/>
</dbReference>
<evidence type="ECO:0000256" key="5">
    <source>
        <dbReference type="ARBA" id="ARBA00023242"/>
    </source>
</evidence>
<evidence type="ECO:0000256" key="6">
    <source>
        <dbReference type="PROSITE-ProRule" id="PRU00146"/>
    </source>
</evidence>
<dbReference type="PANTHER" id="PTHR46174:SF1">
    <property type="entry name" value="CXXC-TYPE ZINC FINGER PROTEIN 1"/>
    <property type="match status" value="1"/>
</dbReference>
<evidence type="ECO:0000313" key="8">
    <source>
        <dbReference type="EMBL" id="KAH3691236.1"/>
    </source>
</evidence>
<gene>
    <name evidence="8" type="ORF">DPMN_193184</name>
</gene>
<evidence type="ECO:0000256" key="1">
    <source>
        <dbReference type="ARBA" id="ARBA00004123"/>
    </source>
</evidence>